<evidence type="ECO:0000256" key="2">
    <source>
        <dbReference type="ARBA" id="ARBA00005028"/>
    </source>
</evidence>
<dbReference type="InterPro" id="IPR047215">
    <property type="entry name" value="Galactose_mutarotase-like"/>
</dbReference>
<dbReference type="Gene3D" id="2.70.98.10">
    <property type="match status" value="1"/>
</dbReference>
<feature type="active site" description="Proton donor" evidence="9">
    <location>
        <position position="194"/>
    </location>
</feature>
<dbReference type="STRING" id="1124188.SAMN05444377_10798"/>
<dbReference type="PANTHER" id="PTHR10091:SF0">
    <property type="entry name" value="GALACTOSE MUTAROTASE"/>
    <property type="match status" value="1"/>
</dbReference>
<feature type="active site" description="Proton acceptor" evidence="9">
    <location>
        <position position="312"/>
    </location>
</feature>
<dbReference type="PANTHER" id="PTHR10091">
    <property type="entry name" value="ALDOSE-1-EPIMERASE"/>
    <property type="match status" value="1"/>
</dbReference>
<dbReference type="SUPFAM" id="SSF74650">
    <property type="entry name" value="Galactose mutarotase-like"/>
    <property type="match status" value="1"/>
</dbReference>
<dbReference type="Proteomes" id="UP000184147">
    <property type="component" value="Unassembled WGS sequence"/>
</dbReference>
<evidence type="ECO:0000256" key="4">
    <source>
        <dbReference type="ARBA" id="ARBA00011245"/>
    </source>
</evidence>
<evidence type="ECO:0000256" key="10">
    <source>
        <dbReference type="PIRSR" id="PIRSR005096-2"/>
    </source>
</evidence>
<dbReference type="CDD" id="cd09019">
    <property type="entry name" value="galactose_mutarotase_like"/>
    <property type="match status" value="1"/>
</dbReference>
<dbReference type="AlphaFoldDB" id="A0A1M5B2Q4"/>
<organism evidence="12 13">
    <name type="scientific">Flavobacterium fontis</name>
    <dbReference type="NCBI Taxonomy" id="1124188"/>
    <lineage>
        <taxon>Bacteria</taxon>
        <taxon>Pseudomonadati</taxon>
        <taxon>Bacteroidota</taxon>
        <taxon>Flavobacteriia</taxon>
        <taxon>Flavobacteriales</taxon>
        <taxon>Flavobacteriaceae</taxon>
        <taxon>Flavobacterium</taxon>
    </lineage>
</organism>
<feature type="binding site" evidence="11">
    <location>
        <begin position="194"/>
        <end position="196"/>
    </location>
    <ligand>
        <name>beta-D-galactose</name>
        <dbReference type="ChEBI" id="CHEBI:27667"/>
    </ligand>
</feature>
<dbReference type="OrthoDB" id="9779408at2"/>
<sequence>MKSSHSQIQSATGAQFFGTTPLGHDVYLRTIRNQNGMELSVADFGATITRLKIPVNVLYAVDVVLGFESVDDYIQSFSLPNPPFMGAVVGPFAGRINHGKAPLNDKMIQLETNAGEHHLHGGSINLSNQLWRFKSATFGENPSLTYTFTTVAEAGNYPGILTLWVTYQLLENNTLKVTFKGTSTADTFINLTQHSYFNLNGHDTSIHGMQLQLYASQKLETTADLIPTGNRLSVRETPDDFEQLRACPKACDTTFILSNAHAATLYSPKNQLRMDVFTNQPAVHIYVGGNCFDTLIGKEQAAYHSLSGICFETQKFPDAPNHPHFPNTVLRKGEPYLHETLFQFQKQ</sequence>
<evidence type="ECO:0000256" key="3">
    <source>
        <dbReference type="ARBA" id="ARBA00006206"/>
    </source>
</evidence>
<dbReference type="EMBL" id="FQVQ01000007">
    <property type="protein sequence ID" value="SHF36749.1"/>
    <property type="molecule type" value="Genomic_DNA"/>
</dbReference>
<dbReference type="InterPro" id="IPR015443">
    <property type="entry name" value="Aldose_1-epimerase"/>
</dbReference>
<evidence type="ECO:0000256" key="5">
    <source>
        <dbReference type="ARBA" id="ARBA00022837"/>
    </source>
</evidence>
<dbReference type="EC" id="5.1.3.3" evidence="8"/>
<comment type="catalytic activity">
    <reaction evidence="8">
        <text>alpha-D-glucose = beta-D-glucose</text>
        <dbReference type="Rhea" id="RHEA:10264"/>
        <dbReference type="ChEBI" id="CHEBI:15903"/>
        <dbReference type="ChEBI" id="CHEBI:17925"/>
        <dbReference type="EC" id="5.1.3.3"/>
    </reaction>
</comment>
<dbReference type="RefSeq" id="WP_073363094.1">
    <property type="nucleotide sequence ID" value="NZ_FQVQ01000007.1"/>
</dbReference>
<dbReference type="GO" id="GO:0004034">
    <property type="term" value="F:aldose 1-epimerase activity"/>
    <property type="evidence" value="ECO:0007669"/>
    <property type="project" value="UniProtKB-EC"/>
</dbReference>
<evidence type="ECO:0000256" key="6">
    <source>
        <dbReference type="ARBA" id="ARBA00023235"/>
    </source>
</evidence>
<dbReference type="GO" id="GO:0033499">
    <property type="term" value="P:galactose catabolic process via UDP-galactose, Leloir pathway"/>
    <property type="evidence" value="ECO:0007669"/>
    <property type="project" value="TreeGrafter"/>
</dbReference>
<evidence type="ECO:0000256" key="1">
    <source>
        <dbReference type="ARBA" id="ARBA00001913"/>
    </source>
</evidence>
<reference evidence="12 13" key="1">
    <citation type="submission" date="2016-11" db="EMBL/GenBank/DDBJ databases">
        <authorList>
            <person name="Jaros S."/>
            <person name="Januszkiewicz K."/>
            <person name="Wedrychowicz H."/>
        </authorList>
    </citation>
    <scope>NUCLEOTIDE SEQUENCE [LARGE SCALE GENOMIC DNA]</scope>
    <source>
        <strain evidence="12 13">DSM 25660</strain>
    </source>
</reference>
<comment type="cofactor">
    <cofactor evidence="1">
        <name>Ca(2+)</name>
        <dbReference type="ChEBI" id="CHEBI:29108"/>
    </cofactor>
</comment>
<dbReference type="Pfam" id="PF01263">
    <property type="entry name" value="Aldose_epim"/>
    <property type="match status" value="1"/>
</dbReference>
<dbReference type="InterPro" id="IPR008183">
    <property type="entry name" value="Aldose_1/G6P_1-epimerase"/>
</dbReference>
<comment type="similarity">
    <text evidence="3 8">Belongs to the aldose epimerase family.</text>
</comment>
<gene>
    <name evidence="12" type="ORF">SAMN05444377_10798</name>
</gene>
<protein>
    <recommendedName>
        <fullName evidence="8">Aldose 1-epimerase</fullName>
        <ecNumber evidence="8">5.1.3.3</ecNumber>
    </recommendedName>
</protein>
<name>A0A1M5B2Q4_9FLAO</name>
<keyword evidence="5" id="KW-0106">Calcium</keyword>
<dbReference type="GO" id="GO:0030246">
    <property type="term" value="F:carbohydrate binding"/>
    <property type="evidence" value="ECO:0007669"/>
    <property type="project" value="InterPro"/>
</dbReference>
<evidence type="ECO:0000256" key="8">
    <source>
        <dbReference type="PIRNR" id="PIRNR005096"/>
    </source>
</evidence>
<dbReference type="InterPro" id="IPR011013">
    <property type="entry name" value="Gal_mutarotase_sf_dom"/>
</dbReference>
<dbReference type="InterPro" id="IPR014718">
    <property type="entry name" value="GH-type_carb-bd"/>
</dbReference>
<proteinExistence type="inferred from homology"/>
<keyword evidence="7 8" id="KW-0119">Carbohydrate metabolism</keyword>
<comment type="subunit">
    <text evidence="4">Monomer.</text>
</comment>
<evidence type="ECO:0000313" key="13">
    <source>
        <dbReference type="Proteomes" id="UP000184147"/>
    </source>
</evidence>
<evidence type="ECO:0000256" key="9">
    <source>
        <dbReference type="PIRSR" id="PIRSR005096-1"/>
    </source>
</evidence>
<dbReference type="PIRSF" id="PIRSF005096">
    <property type="entry name" value="GALM"/>
    <property type="match status" value="1"/>
</dbReference>
<feature type="binding site" evidence="10">
    <location>
        <position position="252"/>
    </location>
    <ligand>
        <name>beta-D-galactose</name>
        <dbReference type="ChEBI" id="CHEBI:27667"/>
    </ligand>
</feature>
<dbReference type="UniPathway" id="UPA00242"/>
<keyword evidence="13" id="KW-1185">Reference proteome</keyword>
<evidence type="ECO:0000256" key="7">
    <source>
        <dbReference type="ARBA" id="ARBA00023277"/>
    </source>
</evidence>
<keyword evidence="6 8" id="KW-0413">Isomerase</keyword>
<dbReference type="GO" id="GO:0006006">
    <property type="term" value="P:glucose metabolic process"/>
    <property type="evidence" value="ECO:0007669"/>
    <property type="project" value="TreeGrafter"/>
</dbReference>
<accession>A0A1M5B2Q4</accession>
<evidence type="ECO:0000256" key="11">
    <source>
        <dbReference type="PIRSR" id="PIRSR005096-3"/>
    </source>
</evidence>
<comment type="pathway">
    <text evidence="2 8">Carbohydrate metabolism; hexose metabolism.</text>
</comment>
<evidence type="ECO:0000313" key="12">
    <source>
        <dbReference type="EMBL" id="SHF36749.1"/>
    </source>
</evidence>